<evidence type="ECO:0008006" key="3">
    <source>
        <dbReference type="Google" id="ProtNLM"/>
    </source>
</evidence>
<name>A0A0F9VBL8_9ZZZZ</name>
<keyword evidence="1" id="KW-0812">Transmembrane</keyword>
<keyword evidence="1" id="KW-1133">Transmembrane helix</keyword>
<comment type="caution">
    <text evidence="2">The sequence shown here is derived from an EMBL/GenBank/DDBJ whole genome shotgun (WGS) entry which is preliminary data.</text>
</comment>
<dbReference type="PANTHER" id="PTHR40278">
    <property type="entry name" value="DNA UTILIZATION PROTEIN HOFN"/>
    <property type="match status" value="1"/>
</dbReference>
<dbReference type="InterPro" id="IPR007813">
    <property type="entry name" value="PilN"/>
</dbReference>
<reference evidence="2" key="1">
    <citation type="journal article" date="2015" name="Nature">
        <title>Complex archaea that bridge the gap between prokaryotes and eukaryotes.</title>
        <authorList>
            <person name="Spang A."/>
            <person name="Saw J.H."/>
            <person name="Jorgensen S.L."/>
            <person name="Zaremba-Niedzwiedzka K."/>
            <person name="Martijn J."/>
            <person name="Lind A.E."/>
            <person name="van Eijk R."/>
            <person name="Schleper C."/>
            <person name="Guy L."/>
            <person name="Ettema T.J."/>
        </authorList>
    </citation>
    <scope>NUCLEOTIDE SEQUENCE</scope>
</reference>
<dbReference type="PANTHER" id="PTHR40278:SF1">
    <property type="entry name" value="DNA UTILIZATION PROTEIN HOFN"/>
    <property type="match status" value="1"/>
</dbReference>
<dbReference type="Pfam" id="PF05137">
    <property type="entry name" value="PilN"/>
    <property type="match status" value="1"/>
</dbReference>
<evidence type="ECO:0000313" key="2">
    <source>
        <dbReference type="EMBL" id="KKN97167.1"/>
    </source>
</evidence>
<sequence>MINLLPPEERKELLAEEIKRLAITLGLIVLLSLLCLIIILGFLKVYLLIQIDLQKNVLESIKEKGEDSEARIIEEKIDNSNQKLAKINDFYEQKYGLENILEKLIQAVPKEIYLTDLFYSKTSSQIILAGFSPSRDLLVQFKKNLEQKEEFQAIYFPPSNWIEPVDIDFAGVKIDFGQ</sequence>
<evidence type="ECO:0000256" key="1">
    <source>
        <dbReference type="SAM" id="Phobius"/>
    </source>
</evidence>
<gene>
    <name evidence="2" type="ORF">LCGC14_0161420</name>
</gene>
<accession>A0A0F9VBL8</accession>
<proteinExistence type="predicted"/>
<dbReference type="InterPro" id="IPR052534">
    <property type="entry name" value="Extracell_DNA_Util/SecSys_Comp"/>
</dbReference>
<feature type="transmembrane region" description="Helical" evidence="1">
    <location>
        <begin position="21"/>
        <end position="49"/>
    </location>
</feature>
<organism evidence="2">
    <name type="scientific">marine sediment metagenome</name>
    <dbReference type="NCBI Taxonomy" id="412755"/>
    <lineage>
        <taxon>unclassified sequences</taxon>
        <taxon>metagenomes</taxon>
        <taxon>ecological metagenomes</taxon>
    </lineage>
</organism>
<dbReference type="EMBL" id="LAZR01000060">
    <property type="protein sequence ID" value="KKN97167.1"/>
    <property type="molecule type" value="Genomic_DNA"/>
</dbReference>
<keyword evidence="1" id="KW-0472">Membrane</keyword>
<protein>
    <recommendedName>
        <fullName evidence="3">Fimbrial assembly family protein</fullName>
    </recommendedName>
</protein>
<dbReference type="AlphaFoldDB" id="A0A0F9VBL8"/>